<dbReference type="PANTHER" id="PTHR39515">
    <property type="entry name" value="CONSERVED PROTEIN"/>
    <property type="match status" value="1"/>
</dbReference>
<dbReference type="Pfam" id="PF01047">
    <property type="entry name" value="MarR"/>
    <property type="match status" value="1"/>
</dbReference>
<dbReference type="InterPro" id="IPR052526">
    <property type="entry name" value="HTH-type_Bedaq_tolerance"/>
</dbReference>
<gene>
    <name evidence="3" type="ORF">H7J73_06955</name>
</gene>
<dbReference type="SMART" id="SM00347">
    <property type="entry name" value="HTH_MARR"/>
    <property type="match status" value="1"/>
</dbReference>
<dbReference type="InterPro" id="IPR036390">
    <property type="entry name" value="WH_DNA-bd_sf"/>
</dbReference>
<proteinExistence type="predicted"/>
<protein>
    <submittedName>
        <fullName evidence="3">MarR family transcriptional regulator</fullName>
    </submittedName>
</protein>
<sequence length="148" mass="15842">MPAESDLEVDIGQLAGALFVSVGLVRRRLRQQQVAGDLSFPETAALARLDRDGPATSAELARQEQISPQSMGATLGALQDRGLIARSADPDDGRRVVLTMTEGGRTALQNRRRARVEQLAQGLVGFTAEELAALQTAAPLIERLAQQL</sequence>
<feature type="region of interest" description="Disordered" evidence="1">
    <location>
        <begin position="49"/>
        <end position="72"/>
    </location>
</feature>
<dbReference type="PANTHER" id="PTHR39515:SF2">
    <property type="entry name" value="HTH-TYPE TRANSCRIPTIONAL REGULATOR RV0880"/>
    <property type="match status" value="1"/>
</dbReference>
<evidence type="ECO:0000313" key="4">
    <source>
        <dbReference type="Proteomes" id="UP001526201"/>
    </source>
</evidence>
<dbReference type="RefSeq" id="WP_264066582.1">
    <property type="nucleotide sequence ID" value="NZ_JACKTY010000018.1"/>
</dbReference>
<accession>A0ABT3C8J6</accession>
<reference evidence="3 4" key="1">
    <citation type="journal article" date="2022" name="BMC Genomics">
        <title>Comparative genome analysis of mycobacteria focusing on tRNA and non-coding RNA.</title>
        <authorList>
            <person name="Behra P.R.K."/>
            <person name="Pettersson B.M.F."/>
            <person name="Ramesh M."/>
            <person name="Das S."/>
            <person name="Dasgupta S."/>
            <person name="Kirsebom L.A."/>
        </authorList>
    </citation>
    <scope>NUCLEOTIDE SEQUENCE [LARGE SCALE GENOMIC DNA]</scope>
    <source>
        <strain evidence="3 4">DSM 44078</strain>
    </source>
</reference>
<name>A0ABT3C8J6_9MYCO</name>
<dbReference type="Gene3D" id="1.10.10.10">
    <property type="entry name" value="Winged helix-like DNA-binding domain superfamily/Winged helix DNA-binding domain"/>
    <property type="match status" value="1"/>
</dbReference>
<dbReference type="Proteomes" id="UP001526201">
    <property type="component" value="Unassembled WGS sequence"/>
</dbReference>
<dbReference type="PROSITE" id="PS50995">
    <property type="entry name" value="HTH_MARR_2"/>
    <property type="match status" value="1"/>
</dbReference>
<feature type="domain" description="HTH marR-type" evidence="2">
    <location>
        <begin position="4"/>
        <end position="146"/>
    </location>
</feature>
<dbReference type="SUPFAM" id="SSF46785">
    <property type="entry name" value="Winged helix' DNA-binding domain"/>
    <property type="match status" value="1"/>
</dbReference>
<evidence type="ECO:0000259" key="2">
    <source>
        <dbReference type="PROSITE" id="PS50995"/>
    </source>
</evidence>
<dbReference type="InterPro" id="IPR036388">
    <property type="entry name" value="WH-like_DNA-bd_sf"/>
</dbReference>
<comment type="caution">
    <text evidence="3">The sequence shown here is derived from an EMBL/GenBank/DDBJ whole genome shotgun (WGS) entry which is preliminary data.</text>
</comment>
<dbReference type="InterPro" id="IPR000835">
    <property type="entry name" value="HTH_MarR-typ"/>
</dbReference>
<evidence type="ECO:0000313" key="3">
    <source>
        <dbReference type="EMBL" id="MCV7225770.1"/>
    </source>
</evidence>
<organism evidence="3 4">
    <name type="scientific">Mycolicibacterium komossense</name>
    <dbReference type="NCBI Taxonomy" id="1779"/>
    <lineage>
        <taxon>Bacteria</taxon>
        <taxon>Bacillati</taxon>
        <taxon>Actinomycetota</taxon>
        <taxon>Actinomycetes</taxon>
        <taxon>Mycobacteriales</taxon>
        <taxon>Mycobacteriaceae</taxon>
        <taxon>Mycolicibacterium</taxon>
    </lineage>
</organism>
<keyword evidence="4" id="KW-1185">Reference proteome</keyword>
<dbReference type="EMBL" id="JACKTY010000018">
    <property type="protein sequence ID" value="MCV7225770.1"/>
    <property type="molecule type" value="Genomic_DNA"/>
</dbReference>
<evidence type="ECO:0000256" key="1">
    <source>
        <dbReference type="SAM" id="MobiDB-lite"/>
    </source>
</evidence>